<dbReference type="PANTHER" id="PTHR30349">
    <property type="entry name" value="PHAGE INTEGRASE-RELATED"/>
    <property type="match status" value="1"/>
</dbReference>
<dbReference type="InterPro" id="IPR013762">
    <property type="entry name" value="Integrase-like_cat_sf"/>
</dbReference>
<evidence type="ECO:0000256" key="7">
    <source>
        <dbReference type="ARBA" id="ARBA00022908"/>
    </source>
</evidence>
<dbReference type="GO" id="GO:0051301">
    <property type="term" value="P:cell division"/>
    <property type="evidence" value="ECO:0007669"/>
    <property type="project" value="UniProtKB-KW"/>
</dbReference>
<comment type="function">
    <text evidence="11">Site-specific tyrosine recombinase, which acts by catalyzing the cutting and rejoining of the recombining DNA molecules. The XerC-XerD complex is essential to convert dimers of the bacterial chromosome into monomers to permit their segregation at cell division. It also contributes to the segregational stability of plasmids.</text>
</comment>
<dbReference type="CDD" id="cd00798">
    <property type="entry name" value="INT_XerDC_C"/>
    <property type="match status" value="1"/>
</dbReference>
<dbReference type="InterPro" id="IPR050090">
    <property type="entry name" value="Tyrosine_recombinase_XerCD"/>
</dbReference>
<keyword evidence="5 11" id="KW-0132">Cell division</keyword>
<dbReference type="PANTHER" id="PTHR30349:SF81">
    <property type="entry name" value="TYROSINE RECOMBINASE XERC"/>
    <property type="match status" value="1"/>
</dbReference>
<dbReference type="GO" id="GO:0009037">
    <property type="term" value="F:tyrosine-based site-specific recombinase activity"/>
    <property type="evidence" value="ECO:0007669"/>
    <property type="project" value="UniProtKB-UniRule"/>
</dbReference>
<evidence type="ECO:0000256" key="2">
    <source>
        <dbReference type="ARBA" id="ARBA00010450"/>
    </source>
</evidence>
<reference evidence="12 13" key="4">
    <citation type="journal article" date="2020" name="PLoS ONE">
        <title>Taxonomic classification of strain PO100/5 shows a broader geographic distribution and genetic markers of the recently described Corynebacterium silvaticum.</title>
        <authorList>
            <person name="Viana M.V.C."/>
            <person name="Profeta R."/>
            <person name="da Silva A.L."/>
            <person name="Hurtado R."/>
            <person name="Cerqueira J.C."/>
            <person name="Ribeiro B.F.S."/>
            <person name="Almeida M.O."/>
            <person name="Morais-Rodrigues F."/>
            <person name="Soares S.C."/>
            <person name="Oliveira M."/>
            <person name="Tavares L."/>
            <person name="Figueiredo H."/>
            <person name="Wattam A.R."/>
            <person name="Barh D."/>
            <person name="Ghosh P."/>
            <person name="Silva A."/>
            <person name="Azevedo V."/>
        </authorList>
    </citation>
    <scope>NUCLEOTIDE SEQUENCE [LARGE SCALE GENOMIC DNA]</scope>
    <source>
        <strain evidence="12 13">PO100/5</strain>
    </source>
</reference>
<evidence type="ECO:0000256" key="1">
    <source>
        <dbReference type="ARBA" id="ARBA00004496"/>
    </source>
</evidence>
<accession>A0A7Y4PAD7</accession>
<dbReference type="NCBIfam" id="TIGR02225">
    <property type="entry name" value="recomb_XerD"/>
    <property type="match status" value="1"/>
</dbReference>
<evidence type="ECO:0000256" key="9">
    <source>
        <dbReference type="ARBA" id="ARBA00023172"/>
    </source>
</evidence>
<keyword evidence="9 11" id="KW-0233">DNA recombination</keyword>
<keyword evidence="13" id="KW-1185">Reference proteome</keyword>
<feature type="active site" evidence="11">
    <location>
        <position position="186"/>
    </location>
</feature>
<comment type="subunit">
    <text evidence="11">Forms a cyclic heterotetrameric complex composed of two molecules of XerC and two molecules of XerD.</text>
</comment>
<keyword evidence="7 11" id="KW-0229">DNA integration</keyword>
<evidence type="ECO:0000256" key="3">
    <source>
        <dbReference type="ARBA" id="ARBA00015810"/>
    </source>
</evidence>
<dbReference type="PROSITE" id="PS51898">
    <property type="entry name" value="TYR_RECOMBINASE"/>
    <property type="match status" value="1"/>
</dbReference>
<dbReference type="GO" id="GO:0003677">
    <property type="term" value="F:DNA binding"/>
    <property type="evidence" value="ECO:0007669"/>
    <property type="project" value="UniProtKB-UniRule"/>
</dbReference>
<organism evidence="12 13">
    <name type="scientific">Corynebacterium silvaticum</name>
    <dbReference type="NCBI Taxonomy" id="2320431"/>
    <lineage>
        <taxon>Bacteria</taxon>
        <taxon>Bacillati</taxon>
        <taxon>Actinomycetota</taxon>
        <taxon>Actinomycetes</taxon>
        <taxon>Mycobacteriales</taxon>
        <taxon>Corynebacteriaceae</taxon>
        <taxon>Corynebacterium</taxon>
    </lineage>
</organism>
<dbReference type="InterPro" id="IPR004107">
    <property type="entry name" value="Integrase_SAM-like_N"/>
</dbReference>
<dbReference type="InterPro" id="IPR002104">
    <property type="entry name" value="Integrase_catalytic"/>
</dbReference>
<evidence type="ECO:0000256" key="10">
    <source>
        <dbReference type="ARBA" id="ARBA00023306"/>
    </source>
</evidence>
<feature type="active site" evidence="11">
    <location>
        <position position="159"/>
    </location>
</feature>
<evidence type="ECO:0000256" key="11">
    <source>
        <dbReference type="HAMAP-Rule" id="MF_01807"/>
    </source>
</evidence>
<dbReference type="InterPro" id="IPR011932">
    <property type="entry name" value="Recomb_XerD"/>
</dbReference>
<dbReference type="InterPro" id="IPR011010">
    <property type="entry name" value="DNA_brk_join_enz"/>
</dbReference>
<dbReference type="NCBIfam" id="NF001399">
    <property type="entry name" value="PRK00283.1"/>
    <property type="match status" value="1"/>
</dbReference>
<dbReference type="PROSITE" id="PS51900">
    <property type="entry name" value="CB"/>
    <property type="match status" value="1"/>
</dbReference>
<evidence type="ECO:0000256" key="6">
    <source>
        <dbReference type="ARBA" id="ARBA00022829"/>
    </source>
</evidence>
<feature type="active site" evidence="11">
    <location>
        <position position="256"/>
    </location>
</feature>
<dbReference type="EMBL" id="CP021417">
    <property type="protein sequence ID" value="ARU46086.1"/>
    <property type="molecule type" value="Genomic_DNA"/>
</dbReference>
<dbReference type="Pfam" id="PF00589">
    <property type="entry name" value="Phage_integrase"/>
    <property type="match status" value="1"/>
</dbReference>
<sequence length="310" mass="33925">MTPPKAAADRWLTHLAIERGVSANTLSNYRRDVQRYLDWISHRGIDDLAAMTSRDIESYVLDLRRGDPDTGKPPLAASSAGRALVVARGLHKFALMEGLIPIDVAGEVSPPSTGRHLPDTLSIAEVDELIGAIPTDDIATPEDLRDAALIELLYGTGARISEIMNLTVDEVTVLEETEGMLRIVGKGDKHRIVPVGSMAQKALRRYLVRSRPQLAKGKSHALFLNKRGGALSRQSAWQILKNSAQRAGIQKDISPHTLRHSYASHLLEGGADVRVVQELLGHSSVTTTQIYTHVTADNLRSVWVQSHPRA</sequence>
<feature type="active site" evidence="11">
    <location>
        <position position="282"/>
    </location>
</feature>
<evidence type="ECO:0000256" key="5">
    <source>
        <dbReference type="ARBA" id="ARBA00022618"/>
    </source>
</evidence>
<evidence type="ECO:0000256" key="8">
    <source>
        <dbReference type="ARBA" id="ARBA00023125"/>
    </source>
</evidence>
<dbReference type="KEGG" id="csil:CBE74_05830"/>
<dbReference type="GeneID" id="75007777"/>
<dbReference type="InterPro" id="IPR023009">
    <property type="entry name" value="Tyrosine_recombinase_XerC/XerD"/>
</dbReference>
<dbReference type="SUPFAM" id="SSF56349">
    <property type="entry name" value="DNA breaking-rejoining enzymes"/>
    <property type="match status" value="1"/>
</dbReference>
<feature type="active site" description="O-(3'-phospho-DNA)-tyrosine intermediate" evidence="11">
    <location>
        <position position="291"/>
    </location>
</feature>
<proteinExistence type="inferred from homology"/>
<dbReference type="GO" id="GO:0007059">
    <property type="term" value="P:chromosome segregation"/>
    <property type="evidence" value="ECO:0007669"/>
    <property type="project" value="UniProtKB-UniRule"/>
</dbReference>
<name>A0A7Y4PAD7_9CORY</name>
<gene>
    <name evidence="11 12" type="primary">xerD</name>
    <name evidence="12" type="ORF">CBE74_05830</name>
</gene>
<reference evidence="12 13" key="2">
    <citation type="journal article" date="2020" name="Antonie Van Leeuwenhoek">
        <title>Phylogenomic characterisation of a novel corynebacterial species pathogenic to animals.</title>
        <authorList>
            <person name="Moller J."/>
            <person name="Musella L."/>
            <person name="Melnikov V."/>
            <person name="Geissdorfer W."/>
            <person name="Burkovski A."/>
            <person name="Sangal V."/>
        </authorList>
    </citation>
    <scope>NUCLEOTIDE SEQUENCE [LARGE SCALE GENOMIC DNA]</scope>
    <source>
        <strain evidence="12 13">PO100/5</strain>
    </source>
</reference>
<reference evidence="12 13" key="3">
    <citation type="journal article" date="2020" name="Int. J. Syst. Evol. Microbiol.">
        <title>Corynebacterium silvaticum sp. nov., a unique group of NTTB corynebacteria in wild boar and roe deer.</title>
        <authorList>
            <person name="Dangel A."/>
            <person name="Berger A."/>
            <person name="Rau J."/>
            <person name="Eisenberg T."/>
            <person name="Kampfer P."/>
            <person name="Margos G."/>
            <person name="Contzen M."/>
            <person name="Busse H.J."/>
            <person name="Konrad R."/>
            <person name="Peters M."/>
            <person name="Sting R."/>
            <person name="Sing A."/>
        </authorList>
    </citation>
    <scope>NUCLEOTIDE SEQUENCE [LARGE SCALE GENOMIC DNA]</scope>
    <source>
        <strain evidence="12 13">PO100/5</strain>
    </source>
</reference>
<dbReference type="Proteomes" id="UP000195652">
    <property type="component" value="Chromosome"/>
</dbReference>
<dbReference type="InterPro" id="IPR010998">
    <property type="entry name" value="Integrase_recombinase_N"/>
</dbReference>
<dbReference type="OrthoDB" id="9801717at2"/>
<comment type="similarity">
    <text evidence="2 11">Belongs to the 'phage' integrase family. XerD subfamily.</text>
</comment>
<feature type="active site" evidence="11">
    <location>
        <position position="259"/>
    </location>
</feature>
<comment type="subcellular location">
    <subcellularLocation>
        <location evidence="1 11">Cytoplasm</location>
    </subcellularLocation>
</comment>
<dbReference type="InterPro" id="IPR044068">
    <property type="entry name" value="CB"/>
</dbReference>
<evidence type="ECO:0000313" key="12">
    <source>
        <dbReference type="EMBL" id="ARU46086.1"/>
    </source>
</evidence>
<keyword evidence="8 11" id="KW-0238">DNA-binding</keyword>
<protein>
    <recommendedName>
        <fullName evidence="3 11">Tyrosine recombinase XerD</fullName>
    </recommendedName>
</protein>
<dbReference type="Gene3D" id="1.10.443.10">
    <property type="entry name" value="Intergrase catalytic core"/>
    <property type="match status" value="1"/>
</dbReference>
<dbReference type="GO" id="GO:0006313">
    <property type="term" value="P:DNA transposition"/>
    <property type="evidence" value="ECO:0007669"/>
    <property type="project" value="UniProtKB-UniRule"/>
</dbReference>
<dbReference type="Pfam" id="PF02899">
    <property type="entry name" value="Phage_int_SAM_1"/>
    <property type="match status" value="1"/>
</dbReference>
<dbReference type="AlphaFoldDB" id="A0A7Y4PAD7"/>
<keyword evidence="10 11" id="KW-0131">Cell cycle</keyword>
<evidence type="ECO:0000256" key="4">
    <source>
        <dbReference type="ARBA" id="ARBA00022490"/>
    </source>
</evidence>
<dbReference type="HAMAP" id="MF_01807">
    <property type="entry name" value="Recomb_XerD"/>
    <property type="match status" value="1"/>
</dbReference>
<dbReference type="HAMAP" id="MF_01808">
    <property type="entry name" value="Recomb_XerC_XerD"/>
    <property type="match status" value="1"/>
</dbReference>
<keyword evidence="4 11" id="KW-0963">Cytoplasm</keyword>
<reference evidence="12 13" key="1">
    <citation type="journal article" date="2014" name="BMC Vet. Res.">
        <title>First report of Corynebacterium pseudotuberculosis from caseous lymphadenitis lesions in Black Alentejano pig (Sus scrofa domesticus).</title>
        <authorList>
            <person name="Oliveira M."/>
            <person name="Barroco C."/>
            <person name="Mottola C."/>
            <person name="Santos R."/>
            <person name="Lemsaddek A."/>
            <person name="Tavares L."/>
            <person name="Semedo-Lemsaddek T."/>
        </authorList>
    </citation>
    <scope>NUCLEOTIDE SEQUENCE [LARGE SCALE GENOMIC DNA]</scope>
    <source>
        <strain evidence="12 13">PO100/5</strain>
    </source>
</reference>
<dbReference type="GO" id="GO:0005737">
    <property type="term" value="C:cytoplasm"/>
    <property type="evidence" value="ECO:0007669"/>
    <property type="project" value="UniProtKB-SubCell"/>
</dbReference>
<keyword evidence="6 11" id="KW-0159">Chromosome partition</keyword>
<dbReference type="Gene3D" id="1.10.150.130">
    <property type="match status" value="1"/>
</dbReference>
<dbReference type="RefSeq" id="WP_087453905.1">
    <property type="nucleotide sequence ID" value="NZ_CP021417.2"/>
</dbReference>
<evidence type="ECO:0000313" key="13">
    <source>
        <dbReference type="Proteomes" id="UP000195652"/>
    </source>
</evidence>